<feature type="non-terminal residue" evidence="3">
    <location>
        <position position="73"/>
    </location>
</feature>
<organism evidence="3 4">
    <name type="scientific">Streptococcus mitis</name>
    <dbReference type="NCBI Taxonomy" id="28037"/>
    <lineage>
        <taxon>Bacteria</taxon>
        <taxon>Bacillati</taxon>
        <taxon>Bacillota</taxon>
        <taxon>Bacilli</taxon>
        <taxon>Lactobacillales</taxon>
        <taxon>Streptococcaceae</taxon>
        <taxon>Streptococcus</taxon>
        <taxon>Streptococcus mitis group</taxon>
    </lineage>
</organism>
<name>A0A1X1KBQ1_STRMT</name>
<evidence type="ECO:0000256" key="1">
    <source>
        <dbReference type="ARBA" id="ARBA00022729"/>
    </source>
</evidence>
<evidence type="ECO:0000313" key="3">
    <source>
        <dbReference type="EMBL" id="ORO96917.1"/>
    </source>
</evidence>
<gene>
    <name evidence="3" type="ORF">B7699_00150</name>
</gene>
<comment type="caution">
    <text evidence="3">The sequence shown here is derived from an EMBL/GenBank/DDBJ whole genome shotgun (WGS) entry which is preliminary data.</text>
</comment>
<dbReference type="Pfam" id="PF18938">
    <property type="entry name" value="aRib"/>
    <property type="match status" value="1"/>
</dbReference>
<proteinExistence type="predicted"/>
<protein>
    <recommendedName>
        <fullName evidence="2">Atypical Rib domain-containing protein</fullName>
    </recommendedName>
</protein>
<dbReference type="RefSeq" id="WP_142358309.1">
    <property type="nucleotide sequence ID" value="NZ_NCVG01000011.1"/>
</dbReference>
<reference evidence="3 4" key="1">
    <citation type="journal article" date="2016" name="Eur. J. Clin. Microbiol. Infect. Dis.">
        <title>Whole genome sequencing as a tool for phylogenetic analysis of clinical strains of Mitis group streptococci.</title>
        <authorList>
            <person name="Rasmussen L.H."/>
            <person name="Dargis R."/>
            <person name="Hojholt K."/>
            <person name="Christensen J.J."/>
            <person name="Skovgaard O."/>
            <person name="Justesen U.S."/>
            <person name="Rosenvinge F.S."/>
            <person name="Moser C."/>
            <person name="Lukjancenko O."/>
            <person name="Rasmussen S."/>
            <person name="Nielsen X.C."/>
        </authorList>
    </citation>
    <scope>NUCLEOTIDE SEQUENCE [LARGE SCALE GENOMIC DNA]</scope>
    <source>
        <strain evidence="3 4">RH_43861_09</strain>
    </source>
</reference>
<dbReference type="EMBL" id="NCVG01000011">
    <property type="protein sequence ID" value="ORO96917.1"/>
    <property type="molecule type" value="Genomic_DNA"/>
</dbReference>
<dbReference type="InterPro" id="IPR044024">
    <property type="entry name" value="aRib"/>
</dbReference>
<dbReference type="Gene3D" id="3.10.20.890">
    <property type="match status" value="1"/>
</dbReference>
<evidence type="ECO:0000259" key="2">
    <source>
        <dbReference type="Pfam" id="PF18938"/>
    </source>
</evidence>
<keyword evidence="1" id="KW-0732">Signal</keyword>
<dbReference type="AlphaFoldDB" id="A0A1X1KBQ1"/>
<feature type="domain" description="Atypical Rib" evidence="2">
    <location>
        <begin position="30"/>
        <end position="73"/>
    </location>
</feature>
<feature type="non-terminal residue" evidence="3">
    <location>
        <position position="1"/>
    </location>
</feature>
<sequence length="73" mass="7368">TTPSGNTAVIPAADLTKTADDAAKPNAGNDVVKPADKTVVANPEKLTDAEKKAIEDKVKAVNPGATVVVDDKG</sequence>
<dbReference type="Proteomes" id="UP000193863">
    <property type="component" value="Unassembled WGS sequence"/>
</dbReference>
<evidence type="ECO:0000313" key="4">
    <source>
        <dbReference type="Proteomes" id="UP000193863"/>
    </source>
</evidence>
<accession>A0A1X1KBQ1</accession>